<name>A0A0E0H8R8_ORYNI</name>
<keyword evidence="2" id="KW-1185">Reference proteome</keyword>
<protein>
    <submittedName>
        <fullName evidence="1">Uncharacterized protein</fullName>
    </submittedName>
</protein>
<dbReference type="EnsemblPlants" id="ONIVA05G01480.1">
    <property type="protein sequence ID" value="ONIVA05G01480.1"/>
    <property type="gene ID" value="ONIVA05G01480"/>
</dbReference>
<proteinExistence type="predicted"/>
<dbReference type="Gramene" id="ONIVA05G01480.1">
    <property type="protein sequence ID" value="ONIVA05G01480.1"/>
    <property type="gene ID" value="ONIVA05G01480"/>
</dbReference>
<sequence length="116" mass="11944">MVTAEAVTVAAATNAPAGDEAATGELWRLPDGCCGGSWRGSAVAVAAVSGSGDCRRWRMRRRGRRGEVGMAAGKDAATGGVVVLSHPSRVVAGRKPSLGSFEPRRTAAAVFRRFSS</sequence>
<dbReference type="HOGENOM" id="CLU_2100847_0_0_1"/>
<reference evidence="1" key="2">
    <citation type="submission" date="2018-04" db="EMBL/GenBank/DDBJ databases">
        <title>OnivRS2 (Oryza nivara Reference Sequence Version 2).</title>
        <authorList>
            <person name="Zhang J."/>
            <person name="Kudrna D."/>
            <person name="Lee S."/>
            <person name="Talag J."/>
            <person name="Rajasekar S."/>
            <person name="Welchert J."/>
            <person name="Hsing Y.-I."/>
            <person name="Wing R.A."/>
        </authorList>
    </citation>
    <scope>NUCLEOTIDE SEQUENCE [LARGE SCALE GENOMIC DNA]</scope>
    <source>
        <strain evidence="1">SL10</strain>
    </source>
</reference>
<accession>A0A0E0H8R8</accession>
<dbReference type="Proteomes" id="UP000006591">
    <property type="component" value="Chromosome 5"/>
</dbReference>
<organism evidence="1">
    <name type="scientific">Oryza nivara</name>
    <name type="common">Indian wild rice</name>
    <name type="synonym">Oryza sativa f. spontanea</name>
    <dbReference type="NCBI Taxonomy" id="4536"/>
    <lineage>
        <taxon>Eukaryota</taxon>
        <taxon>Viridiplantae</taxon>
        <taxon>Streptophyta</taxon>
        <taxon>Embryophyta</taxon>
        <taxon>Tracheophyta</taxon>
        <taxon>Spermatophyta</taxon>
        <taxon>Magnoliopsida</taxon>
        <taxon>Liliopsida</taxon>
        <taxon>Poales</taxon>
        <taxon>Poaceae</taxon>
        <taxon>BOP clade</taxon>
        <taxon>Oryzoideae</taxon>
        <taxon>Oryzeae</taxon>
        <taxon>Oryzinae</taxon>
        <taxon>Oryza</taxon>
    </lineage>
</organism>
<evidence type="ECO:0000313" key="2">
    <source>
        <dbReference type="Proteomes" id="UP000006591"/>
    </source>
</evidence>
<dbReference type="AlphaFoldDB" id="A0A0E0H8R8"/>
<reference evidence="1" key="1">
    <citation type="submission" date="2015-04" db="UniProtKB">
        <authorList>
            <consortium name="EnsemblPlants"/>
        </authorList>
    </citation>
    <scope>IDENTIFICATION</scope>
    <source>
        <strain evidence="1">SL10</strain>
    </source>
</reference>
<evidence type="ECO:0000313" key="1">
    <source>
        <dbReference type="EnsemblPlants" id="ONIVA05G01480.1"/>
    </source>
</evidence>